<evidence type="ECO:0000313" key="1">
    <source>
        <dbReference type="EMBL" id="BFO16352.1"/>
    </source>
</evidence>
<sequence length="196" mass="21027">MTGRARGGASLESANITVWARANRDVLKKLEIGDSIPRFQLPRSSVTVEGGEFAVVLDRASLGKKYIGDDGIVNLEIEAYDPANSQLSFTGASIRHAAGKDSTEWVDPLANTSDAAGSRSVNDAKPVFVDVVMHHVPVMAEQQTDGVSAQARPICDEEQLLGEKNVWADLGETYPVDDGLGASSSLEARLHPTRWP</sequence>
<dbReference type="EMBL" id="AP035768">
    <property type="protein sequence ID" value="BFO16352.1"/>
    <property type="molecule type" value="Genomic_DNA"/>
</dbReference>
<dbReference type="AlphaFoldDB" id="A0AAT9HG14"/>
<accession>A0AAT9HG14</accession>
<reference evidence="1" key="2">
    <citation type="submission" date="2024-07" db="EMBL/GenBank/DDBJ databases">
        <title>Streptomyces haneummycinica sp. nov., a new antibiotic-producing actinobacterium isolated from marine sediment.</title>
        <authorList>
            <person name="Uemura M."/>
            <person name="Hamada M."/>
            <person name="Hirano S."/>
            <person name="Kobayashi K."/>
            <person name="Ohshiro T."/>
            <person name="Kobayashi T."/>
            <person name="Terahara T."/>
        </authorList>
    </citation>
    <scope>NUCLEOTIDE SEQUENCE</scope>
    <source>
        <strain evidence="1">KM77-8</strain>
    </source>
</reference>
<proteinExistence type="predicted"/>
<reference evidence="1" key="1">
    <citation type="submission" date="2024-06" db="EMBL/GenBank/DDBJ databases">
        <authorList>
            <consortium name="consrtm"/>
            <person name="Uemura M."/>
            <person name="Terahara T."/>
        </authorList>
    </citation>
    <scope>NUCLEOTIDE SEQUENCE</scope>
    <source>
        <strain evidence="1">KM77-8</strain>
    </source>
</reference>
<organism evidence="1">
    <name type="scientific">Streptomyces haneummycinicus</name>
    <dbReference type="NCBI Taxonomy" id="3074435"/>
    <lineage>
        <taxon>Bacteria</taxon>
        <taxon>Bacillati</taxon>
        <taxon>Actinomycetota</taxon>
        <taxon>Actinomycetes</taxon>
        <taxon>Kitasatosporales</taxon>
        <taxon>Streptomycetaceae</taxon>
        <taxon>Streptomyces</taxon>
    </lineage>
</organism>
<name>A0AAT9HG14_9ACTN</name>
<protein>
    <submittedName>
        <fullName evidence="1">Uncharacterized protein</fullName>
    </submittedName>
</protein>
<gene>
    <name evidence="1" type="ORF">SHKM778_27400</name>
</gene>